<reference evidence="6" key="1">
    <citation type="submission" date="2018-02" db="EMBL/GenBank/DDBJ databases">
        <title>Rhizophora mucronata_Transcriptome.</title>
        <authorList>
            <person name="Meera S.P."/>
            <person name="Sreeshan A."/>
            <person name="Augustine A."/>
        </authorList>
    </citation>
    <scope>NUCLEOTIDE SEQUENCE</scope>
    <source>
        <tissue evidence="6">Leaf</tissue>
    </source>
</reference>
<dbReference type="InterPro" id="IPR052059">
    <property type="entry name" value="CR_Ser/Thr_kinase"/>
</dbReference>
<evidence type="ECO:0000256" key="4">
    <source>
        <dbReference type="ARBA" id="ARBA00022840"/>
    </source>
</evidence>
<feature type="compositionally biased region" description="Polar residues" evidence="5">
    <location>
        <begin position="57"/>
        <end position="76"/>
    </location>
</feature>
<accession>A0A2P2MSW5</accession>
<keyword evidence="3" id="KW-0418">Kinase</keyword>
<dbReference type="AlphaFoldDB" id="A0A2P2MSW5"/>
<evidence type="ECO:0000256" key="1">
    <source>
        <dbReference type="ARBA" id="ARBA00022679"/>
    </source>
</evidence>
<feature type="region of interest" description="Disordered" evidence="5">
    <location>
        <begin position="52"/>
        <end position="91"/>
    </location>
</feature>
<protein>
    <submittedName>
        <fullName evidence="6">LRR-RLK</fullName>
    </submittedName>
</protein>
<evidence type="ECO:0000313" key="6">
    <source>
        <dbReference type="EMBL" id="MBX33324.1"/>
    </source>
</evidence>
<evidence type="ECO:0000256" key="2">
    <source>
        <dbReference type="ARBA" id="ARBA00022741"/>
    </source>
</evidence>
<proteinExistence type="predicted"/>
<sequence>MVKVGLLCTNASPTLRPTMSEVVSMLEGRMDIPDMVPEPSTYSDDLRFKAMRDLRQQGPNPTSIRSQAHNPTSINTSSSASSQDFYEIVPE</sequence>
<dbReference type="EMBL" id="GGEC01052840">
    <property type="protein sequence ID" value="MBX33324.1"/>
    <property type="molecule type" value="Transcribed_RNA"/>
</dbReference>
<keyword evidence="4" id="KW-0067">ATP-binding</keyword>
<name>A0A2P2MSW5_RHIMU</name>
<dbReference type="GO" id="GO:0016301">
    <property type="term" value="F:kinase activity"/>
    <property type="evidence" value="ECO:0007669"/>
    <property type="project" value="UniProtKB-KW"/>
</dbReference>
<evidence type="ECO:0000256" key="5">
    <source>
        <dbReference type="SAM" id="MobiDB-lite"/>
    </source>
</evidence>
<keyword evidence="2" id="KW-0547">Nucleotide-binding</keyword>
<dbReference type="PANTHER" id="PTHR47973">
    <property type="entry name" value="CYSTEINE-RICH RECEPTOR-LIKE PROTEIN KINASE 3"/>
    <property type="match status" value="1"/>
</dbReference>
<keyword evidence="1" id="KW-0808">Transferase</keyword>
<dbReference type="GO" id="GO:0005524">
    <property type="term" value="F:ATP binding"/>
    <property type="evidence" value="ECO:0007669"/>
    <property type="project" value="UniProtKB-KW"/>
</dbReference>
<organism evidence="6">
    <name type="scientific">Rhizophora mucronata</name>
    <name type="common">Asiatic mangrove</name>
    <dbReference type="NCBI Taxonomy" id="61149"/>
    <lineage>
        <taxon>Eukaryota</taxon>
        <taxon>Viridiplantae</taxon>
        <taxon>Streptophyta</taxon>
        <taxon>Embryophyta</taxon>
        <taxon>Tracheophyta</taxon>
        <taxon>Spermatophyta</taxon>
        <taxon>Magnoliopsida</taxon>
        <taxon>eudicotyledons</taxon>
        <taxon>Gunneridae</taxon>
        <taxon>Pentapetalae</taxon>
        <taxon>rosids</taxon>
        <taxon>fabids</taxon>
        <taxon>Malpighiales</taxon>
        <taxon>Rhizophoraceae</taxon>
        <taxon>Rhizophora</taxon>
    </lineage>
</organism>
<evidence type="ECO:0000256" key="3">
    <source>
        <dbReference type="ARBA" id="ARBA00022777"/>
    </source>
</evidence>